<feature type="region of interest" description="Disordered" evidence="1">
    <location>
        <begin position="1"/>
        <end position="236"/>
    </location>
</feature>
<evidence type="ECO:0000256" key="1">
    <source>
        <dbReference type="SAM" id="MobiDB-lite"/>
    </source>
</evidence>
<reference evidence="2 3" key="1">
    <citation type="journal article" date="2012" name="Genome Biol.">
        <title>Genome and low-iron response of an oceanic diatom adapted to chronic iron limitation.</title>
        <authorList>
            <person name="Lommer M."/>
            <person name="Specht M."/>
            <person name="Roy A.S."/>
            <person name="Kraemer L."/>
            <person name="Andreson R."/>
            <person name="Gutowska M.A."/>
            <person name="Wolf J."/>
            <person name="Bergner S.V."/>
            <person name="Schilhabel M.B."/>
            <person name="Klostermeier U.C."/>
            <person name="Beiko R.G."/>
            <person name="Rosenstiel P."/>
            <person name="Hippler M."/>
            <person name="Laroche J."/>
        </authorList>
    </citation>
    <scope>NUCLEOTIDE SEQUENCE [LARGE SCALE GENOMIC DNA]</scope>
    <source>
        <strain evidence="2 3">CCMP1005</strain>
    </source>
</reference>
<dbReference type="Proteomes" id="UP000266841">
    <property type="component" value="Unassembled WGS sequence"/>
</dbReference>
<protein>
    <submittedName>
        <fullName evidence="2">Uncharacterized protein</fullName>
    </submittedName>
</protein>
<feature type="region of interest" description="Disordered" evidence="1">
    <location>
        <begin position="248"/>
        <end position="284"/>
    </location>
</feature>
<dbReference type="EMBL" id="AGNL01034980">
    <property type="protein sequence ID" value="EJK54958.1"/>
    <property type="molecule type" value="Genomic_DNA"/>
</dbReference>
<feature type="non-terminal residue" evidence="2">
    <location>
        <position position="1"/>
    </location>
</feature>
<proteinExistence type="predicted"/>
<organism evidence="2 3">
    <name type="scientific">Thalassiosira oceanica</name>
    <name type="common">Marine diatom</name>
    <dbReference type="NCBI Taxonomy" id="159749"/>
    <lineage>
        <taxon>Eukaryota</taxon>
        <taxon>Sar</taxon>
        <taxon>Stramenopiles</taxon>
        <taxon>Ochrophyta</taxon>
        <taxon>Bacillariophyta</taxon>
        <taxon>Coscinodiscophyceae</taxon>
        <taxon>Thalassiosirophycidae</taxon>
        <taxon>Thalassiosirales</taxon>
        <taxon>Thalassiosiraceae</taxon>
        <taxon>Thalassiosira</taxon>
    </lineage>
</organism>
<feature type="compositionally biased region" description="Basic and acidic residues" evidence="1">
    <location>
        <begin position="227"/>
        <end position="236"/>
    </location>
</feature>
<feature type="compositionally biased region" description="Low complexity" evidence="1">
    <location>
        <begin position="40"/>
        <end position="49"/>
    </location>
</feature>
<keyword evidence="3" id="KW-1185">Reference proteome</keyword>
<evidence type="ECO:0000313" key="3">
    <source>
        <dbReference type="Proteomes" id="UP000266841"/>
    </source>
</evidence>
<name>K0RMI9_THAOC</name>
<feature type="compositionally biased region" description="Low complexity" evidence="1">
    <location>
        <begin position="119"/>
        <end position="151"/>
    </location>
</feature>
<accession>K0RMI9</accession>
<gene>
    <name evidence="2" type="ORF">THAOC_25367</name>
</gene>
<sequence>PTPPPTAMPMMAVLVSHDDDSDVSSGDVAAGRGRRRTVDGGRTTDGSTGPLVGLNGSTRATPWAVRGLRRSRQARAPSANPTANPKGRTNRTAPATDYRWGRRSPGRDWGESSPSARHSPPAMSSSTAAPTRPLMARPRASPSSRSMAHTRAPGRSRRGARRQVDSALTLGRWRDPPVVVAKGVRGGRESACSGLGQDEARPRRRGRRRRSSDGELTTVKGDSTHPQNRDATHLSDFHSKVLAASRSASSRLSLWNGSARPGIGQGHPMADDGRAKRLKSSHDGGVVHVTDAELRGRVAELASENEKLRLENLQQAGGSPSSSLR</sequence>
<feature type="compositionally biased region" description="Basic residues" evidence="1">
    <location>
        <begin position="152"/>
        <end position="161"/>
    </location>
</feature>
<comment type="caution">
    <text evidence="2">The sequence shown here is derived from an EMBL/GenBank/DDBJ whole genome shotgun (WGS) entry which is preliminary data.</text>
</comment>
<dbReference type="AlphaFoldDB" id="K0RMI9"/>
<evidence type="ECO:0000313" key="2">
    <source>
        <dbReference type="EMBL" id="EJK54958.1"/>
    </source>
</evidence>